<accession>A0A0C3CQS9</accession>
<evidence type="ECO:0000256" key="5">
    <source>
        <dbReference type="ARBA" id="ARBA00022898"/>
    </source>
</evidence>
<dbReference type="STRING" id="686832.A0A0C3CQS9"/>
<evidence type="ECO:0000313" key="7">
    <source>
        <dbReference type="EMBL" id="KIM46221.1"/>
    </source>
</evidence>
<keyword evidence="8" id="KW-1185">Reference proteome</keyword>
<reference evidence="8" key="2">
    <citation type="submission" date="2015-01" db="EMBL/GenBank/DDBJ databases">
        <title>Evolutionary Origins and Diversification of the Mycorrhizal Mutualists.</title>
        <authorList>
            <consortium name="DOE Joint Genome Institute"/>
            <consortium name="Mycorrhizal Genomics Consortium"/>
            <person name="Kohler A."/>
            <person name="Kuo A."/>
            <person name="Nagy L.G."/>
            <person name="Floudas D."/>
            <person name="Copeland A."/>
            <person name="Barry K.W."/>
            <person name="Cichocki N."/>
            <person name="Veneault-Fourrey C."/>
            <person name="LaButti K."/>
            <person name="Lindquist E.A."/>
            <person name="Lipzen A."/>
            <person name="Lundell T."/>
            <person name="Morin E."/>
            <person name="Murat C."/>
            <person name="Riley R."/>
            <person name="Ohm R."/>
            <person name="Sun H."/>
            <person name="Tunlid A."/>
            <person name="Henrissat B."/>
            <person name="Grigoriev I.V."/>
            <person name="Hibbett D.S."/>
            <person name="Martin F."/>
        </authorList>
    </citation>
    <scope>NUCLEOTIDE SEQUENCE [LARGE SCALE GENOMIC DNA]</scope>
    <source>
        <strain evidence="8">h7</strain>
    </source>
</reference>
<feature type="domain" description="Aminotransferase class I/classII large" evidence="6">
    <location>
        <begin position="77"/>
        <end position="367"/>
    </location>
</feature>
<dbReference type="InterPro" id="IPR015424">
    <property type="entry name" value="PyrdxlP-dep_Trfase"/>
</dbReference>
<dbReference type="CDD" id="cd00609">
    <property type="entry name" value="AAT_like"/>
    <property type="match status" value="1"/>
</dbReference>
<dbReference type="AlphaFoldDB" id="A0A0C3CQS9"/>
<dbReference type="EMBL" id="KN831771">
    <property type="protein sequence ID" value="KIM46221.1"/>
    <property type="molecule type" value="Genomic_DNA"/>
</dbReference>
<evidence type="ECO:0000313" key="8">
    <source>
        <dbReference type="Proteomes" id="UP000053424"/>
    </source>
</evidence>
<name>A0A0C3CQS9_HEBCY</name>
<dbReference type="OrthoDB" id="691673at2759"/>
<dbReference type="PANTHER" id="PTHR42790">
    <property type="entry name" value="AMINOTRANSFERASE"/>
    <property type="match status" value="1"/>
</dbReference>
<organism evidence="7 8">
    <name type="scientific">Hebeloma cylindrosporum</name>
    <dbReference type="NCBI Taxonomy" id="76867"/>
    <lineage>
        <taxon>Eukaryota</taxon>
        <taxon>Fungi</taxon>
        <taxon>Dikarya</taxon>
        <taxon>Basidiomycota</taxon>
        <taxon>Agaricomycotina</taxon>
        <taxon>Agaricomycetes</taxon>
        <taxon>Agaricomycetidae</taxon>
        <taxon>Agaricales</taxon>
        <taxon>Agaricineae</taxon>
        <taxon>Hymenogastraceae</taxon>
        <taxon>Hebeloma</taxon>
    </lineage>
</organism>
<dbReference type="GO" id="GO:0008483">
    <property type="term" value="F:transaminase activity"/>
    <property type="evidence" value="ECO:0007669"/>
    <property type="project" value="UniProtKB-KW"/>
</dbReference>
<reference evidence="7 8" key="1">
    <citation type="submission" date="2014-04" db="EMBL/GenBank/DDBJ databases">
        <authorList>
            <consortium name="DOE Joint Genome Institute"/>
            <person name="Kuo A."/>
            <person name="Gay G."/>
            <person name="Dore J."/>
            <person name="Kohler A."/>
            <person name="Nagy L.G."/>
            <person name="Floudas D."/>
            <person name="Copeland A."/>
            <person name="Barry K.W."/>
            <person name="Cichocki N."/>
            <person name="Veneault-Fourrey C."/>
            <person name="LaButti K."/>
            <person name="Lindquist E.A."/>
            <person name="Lipzen A."/>
            <person name="Lundell T."/>
            <person name="Morin E."/>
            <person name="Murat C."/>
            <person name="Sun H."/>
            <person name="Tunlid A."/>
            <person name="Henrissat B."/>
            <person name="Grigoriev I.V."/>
            <person name="Hibbett D.S."/>
            <person name="Martin F."/>
            <person name="Nordberg H.P."/>
            <person name="Cantor M.N."/>
            <person name="Hua S.X."/>
        </authorList>
    </citation>
    <scope>NUCLEOTIDE SEQUENCE [LARGE SCALE GENOMIC DNA]</scope>
    <source>
        <strain evidence="8">h7</strain>
    </source>
</reference>
<keyword evidence="4" id="KW-0808">Transferase</keyword>
<dbReference type="SUPFAM" id="SSF53383">
    <property type="entry name" value="PLP-dependent transferases"/>
    <property type="match status" value="1"/>
</dbReference>
<evidence type="ECO:0000256" key="4">
    <source>
        <dbReference type="ARBA" id="ARBA00022679"/>
    </source>
</evidence>
<dbReference type="PANTHER" id="PTHR42790:SF1">
    <property type="entry name" value="AROMATIC AMINO ACID AMINOTRANSFERASE, HYPOTHETICAL (EUROFUNG)"/>
    <property type="match status" value="1"/>
</dbReference>
<protein>
    <recommendedName>
        <fullName evidence="6">Aminotransferase class I/classII large domain-containing protein</fullName>
    </recommendedName>
</protein>
<gene>
    <name evidence="7" type="ORF">M413DRAFT_23983</name>
</gene>
<dbReference type="Proteomes" id="UP000053424">
    <property type="component" value="Unassembled WGS sequence"/>
</dbReference>
<dbReference type="Pfam" id="PF00155">
    <property type="entry name" value="Aminotran_1_2"/>
    <property type="match status" value="1"/>
</dbReference>
<dbReference type="InterPro" id="IPR004839">
    <property type="entry name" value="Aminotransferase_I/II_large"/>
</dbReference>
<dbReference type="Gene3D" id="3.40.640.10">
    <property type="entry name" value="Type I PLP-dependent aspartate aminotransferase-like (Major domain)"/>
    <property type="match status" value="1"/>
</dbReference>
<comment type="cofactor">
    <cofactor evidence="1">
        <name>pyridoxal 5'-phosphate</name>
        <dbReference type="ChEBI" id="CHEBI:597326"/>
    </cofactor>
</comment>
<dbReference type="InterPro" id="IPR050859">
    <property type="entry name" value="Class-I_PLP-dep_aminotransf"/>
</dbReference>
<dbReference type="GO" id="GO:1901605">
    <property type="term" value="P:alpha-amino acid metabolic process"/>
    <property type="evidence" value="ECO:0007669"/>
    <property type="project" value="TreeGrafter"/>
</dbReference>
<dbReference type="InterPro" id="IPR015421">
    <property type="entry name" value="PyrdxlP-dep_Trfase_major"/>
</dbReference>
<dbReference type="HOGENOM" id="CLU_017584_0_5_1"/>
<keyword evidence="3" id="KW-0032">Aminotransferase</keyword>
<evidence type="ECO:0000256" key="3">
    <source>
        <dbReference type="ARBA" id="ARBA00022576"/>
    </source>
</evidence>
<keyword evidence="5" id="KW-0663">Pyridoxal phosphate</keyword>
<evidence type="ECO:0000256" key="2">
    <source>
        <dbReference type="ARBA" id="ARBA00007441"/>
    </source>
</evidence>
<dbReference type="GO" id="GO:0030170">
    <property type="term" value="F:pyridoxal phosphate binding"/>
    <property type="evidence" value="ECO:0007669"/>
    <property type="project" value="InterPro"/>
</dbReference>
<comment type="similarity">
    <text evidence="2">Belongs to the class-I pyridoxal-phosphate-dependent aminotransferase family.</text>
</comment>
<proteinExistence type="inferred from homology"/>
<evidence type="ECO:0000256" key="1">
    <source>
        <dbReference type="ARBA" id="ARBA00001933"/>
    </source>
</evidence>
<evidence type="ECO:0000259" key="6">
    <source>
        <dbReference type="Pfam" id="PF00155"/>
    </source>
</evidence>
<sequence>MLSLAGGTPSPVYFPFDNLKADALVCDSFSTTARTQNKGALSWLWDLFSNTQVSTTPISIPKYAENPNEIDLAVSLQYGLARGIPQLQKFVQEFSRKVYKPPYDNFATLLHTGNTVGWMKAVTTFCNPGEGVLTSEWTYPSAIATMAPCGIRAVPVSMDGQGMSSNALREVLAEPHPILRPHVMYCVPVGQNPTGATMQMQRKKEIYDICVEFDIIIVEDDPYYFLQEGPYILPYQRASALKESEPGDEEYLRSLAPSFLAFDYQGRVVRLDTFSKTIAPGSRLGWFTCNPLFAERLERQSETSTQAPCGFGQSLVTKLLLDWKFTGYLRWLKGLGVEYRRRRDFFIDCIVETFHIELAPPSQNMFHGSEMYLASAFIPSSVPDKCIKTHLFSFVPPTSGMFVWLKLHFDSHPKVGELGHKTLEMKLWVELAEAGLLVGPGSMFSANPSGASPSDPGHFRISFSYAEFKDLRKAVEILDRVLKKFYRDL</sequence>